<evidence type="ECO:0000313" key="7">
    <source>
        <dbReference type="Proteomes" id="UP000280444"/>
    </source>
</evidence>
<dbReference type="CDD" id="cd07062">
    <property type="entry name" value="Peptidase_S66_mccF_like"/>
    <property type="match status" value="1"/>
</dbReference>
<evidence type="ECO:0000256" key="1">
    <source>
        <dbReference type="ARBA" id="ARBA00010233"/>
    </source>
</evidence>
<keyword evidence="2" id="KW-0378">Hydrolase</keyword>
<evidence type="ECO:0000256" key="3">
    <source>
        <dbReference type="PIRSR" id="PIRSR028757-1"/>
    </source>
</evidence>
<dbReference type="Proteomes" id="UP000280444">
    <property type="component" value="Unassembled WGS sequence"/>
</dbReference>
<dbReference type="InterPro" id="IPR040921">
    <property type="entry name" value="Peptidase_S66C"/>
</dbReference>
<feature type="active site" description="Charge relay system" evidence="3">
    <location>
        <position position="302"/>
    </location>
</feature>
<evidence type="ECO:0000259" key="4">
    <source>
        <dbReference type="Pfam" id="PF02016"/>
    </source>
</evidence>
<name>A0A3P1SE06_9ACTO</name>
<feature type="domain" description="LD-carboxypeptidase N-terminal" evidence="4">
    <location>
        <begin position="11"/>
        <end position="130"/>
    </location>
</feature>
<dbReference type="EMBL" id="RQZF01000005">
    <property type="protein sequence ID" value="RRC95264.1"/>
    <property type="molecule type" value="Genomic_DNA"/>
</dbReference>
<dbReference type="InterPro" id="IPR040449">
    <property type="entry name" value="Peptidase_S66_N"/>
</dbReference>
<gene>
    <name evidence="6" type="ORF">EII11_06420</name>
</gene>
<keyword evidence="6" id="KW-0121">Carboxypeptidase</keyword>
<comment type="similarity">
    <text evidence="1">Belongs to the peptidase S66 family.</text>
</comment>
<proteinExistence type="inferred from homology"/>
<feature type="active site" description="Charge relay system" evidence="3">
    <location>
        <position position="233"/>
    </location>
</feature>
<feature type="domain" description="LD-carboxypeptidase C-terminal" evidence="5">
    <location>
        <begin position="201"/>
        <end position="317"/>
    </location>
</feature>
<accession>A0A3P1SE06</accession>
<evidence type="ECO:0000259" key="5">
    <source>
        <dbReference type="Pfam" id="PF17676"/>
    </source>
</evidence>
<dbReference type="InterPro" id="IPR027461">
    <property type="entry name" value="Carboxypeptidase_A_C_sf"/>
</dbReference>
<dbReference type="InterPro" id="IPR027478">
    <property type="entry name" value="LdcA_N"/>
</dbReference>
<dbReference type="PIRSF" id="PIRSF028757">
    <property type="entry name" value="LD-carboxypeptidase"/>
    <property type="match status" value="1"/>
</dbReference>
<dbReference type="InterPro" id="IPR003507">
    <property type="entry name" value="S66_fam"/>
</dbReference>
<evidence type="ECO:0000313" key="6">
    <source>
        <dbReference type="EMBL" id="RRC95264.1"/>
    </source>
</evidence>
<protein>
    <submittedName>
        <fullName evidence="6">LD-carboxypeptidase</fullName>
    </submittedName>
</protein>
<dbReference type="AlphaFoldDB" id="A0A3P1SE06"/>
<reference evidence="6 7" key="1">
    <citation type="submission" date="2018-11" db="EMBL/GenBank/DDBJ databases">
        <title>Genomes From Bacteria Associated with the Canine Oral Cavity: a Test Case for Automated Genome-Based Taxonomic Assignment.</title>
        <authorList>
            <person name="Coil D.A."/>
            <person name="Jospin G."/>
            <person name="Darling A.E."/>
            <person name="Wallis C."/>
            <person name="Davis I.J."/>
            <person name="Harris S."/>
            <person name="Eisen J.A."/>
            <person name="Holcombe L.J."/>
            <person name="O'Flynn C."/>
        </authorList>
    </citation>
    <scope>NUCLEOTIDE SEQUENCE [LARGE SCALE GENOMIC DNA]</scope>
    <source>
        <strain evidence="6 7">OH770</strain>
    </source>
</reference>
<dbReference type="GO" id="GO:0004180">
    <property type="term" value="F:carboxypeptidase activity"/>
    <property type="evidence" value="ECO:0007669"/>
    <property type="project" value="UniProtKB-KW"/>
</dbReference>
<dbReference type="InterPro" id="IPR029062">
    <property type="entry name" value="Class_I_gatase-like"/>
</dbReference>
<dbReference type="PANTHER" id="PTHR30237:SF5">
    <property type="entry name" value="CARBOXYPEPTIDASE VC_A0337-RELATED"/>
    <property type="match status" value="1"/>
</dbReference>
<dbReference type="Pfam" id="PF17676">
    <property type="entry name" value="Peptidase_S66C"/>
    <property type="match status" value="1"/>
</dbReference>
<feature type="active site" description="Nucleophile" evidence="3">
    <location>
        <position position="110"/>
    </location>
</feature>
<sequence>MRPTLRSGETIAVFSPSYPITAEVPVRYERGRDYLVSRGFTVVEGTLTGKSDHYRSGTIRERVDEVNALIRDPEVRCMMSSIGGTNSNSLLPYLDYEAFADDPKVVIGTSDVTAILLALYAKTGVTTYYGPAMVASFGEFPPLVDVTFERMMDAIGDDSPRPLTLPNPHEWTEERIPWLTQDRAKTCQPNQLRTLRPGSAQGRLIGGNLNTMSAIWNTPYMPQIREGDILLIEDSMKDIATVERLFALLKCSNVFDTIGGLILGKHELFDDAGTGRSPSDVLLEVLDGEGAFPILADYDCCHTHPMLTLPIGGQVHLNADEQTVTLLE</sequence>
<dbReference type="SUPFAM" id="SSF52317">
    <property type="entry name" value="Class I glutamine amidotransferase-like"/>
    <property type="match status" value="1"/>
</dbReference>
<dbReference type="Gene3D" id="3.40.50.10740">
    <property type="entry name" value="Class I glutamine amidotransferase-like"/>
    <property type="match status" value="1"/>
</dbReference>
<evidence type="ECO:0000256" key="2">
    <source>
        <dbReference type="ARBA" id="ARBA00022801"/>
    </source>
</evidence>
<dbReference type="OrthoDB" id="9807329at2"/>
<dbReference type="Pfam" id="PF02016">
    <property type="entry name" value="Peptidase_S66"/>
    <property type="match status" value="1"/>
</dbReference>
<organism evidence="6 7">
    <name type="scientific">Schaalia canis</name>
    <dbReference type="NCBI Taxonomy" id="100469"/>
    <lineage>
        <taxon>Bacteria</taxon>
        <taxon>Bacillati</taxon>
        <taxon>Actinomycetota</taxon>
        <taxon>Actinomycetes</taxon>
        <taxon>Actinomycetales</taxon>
        <taxon>Actinomycetaceae</taxon>
        <taxon>Schaalia</taxon>
    </lineage>
</organism>
<comment type="caution">
    <text evidence="6">The sequence shown here is derived from an EMBL/GenBank/DDBJ whole genome shotgun (WGS) entry which is preliminary data.</text>
</comment>
<dbReference type="SUPFAM" id="SSF141986">
    <property type="entry name" value="LD-carboxypeptidase A C-terminal domain-like"/>
    <property type="match status" value="1"/>
</dbReference>
<dbReference type="PANTHER" id="PTHR30237">
    <property type="entry name" value="MURAMOYLTETRAPEPTIDE CARBOXYPEPTIDASE"/>
    <property type="match status" value="1"/>
</dbReference>
<keyword evidence="6" id="KW-0645">Protease</keyword>
<dbReference type="RefSeq" id="WP_124870347.1">
    <property type="nucleotide sequence ID" value="NZ_RQZF01000005.1"/>
</dbReference>
<dbReference type="Gene3D" id="3.50.30.60">
    <property type="entry name" value="LD-carboxypeptidase A C-terminal domain-like"/>
    <property type="match status" value="1"/>
</dbReference>
<keyword evidence="7" id="KW-1185">Reference proteome</keyword>